<name>A0A813L1S5_POLGL</name>
<dbReference type="Proteomes" id="UP000626109">
    <property type="component" value="Unassembled WGS sequence"/>
</dbReference>
<dbReference type="EMBL" id="CAJNNW010032656">
    <property type="protein sequence ID" value="CAE8714598.1"/>
    <property type="molecule type" value="Genomic_DNA"/>
</dbReference>
<evidence type="ECO:0000313" key="2">
    <source>
        <dbReference type="Proteomes" id="UP000626109"/>
    </source>
</evidence>
<comment type="caution">
    <text evidence="1">The sequence shown here is derived from an EMBL/GenBank/DDBJ whole genome shotgun (WGS) entry which is preliminary data.</text>
</comment>
<accession>A0A813L1S5</accession>
<protein>
    <submittedName>
        <fullName evidence="1">Uncharacterized protein</fullName>
    </submittedName>
</protein>
<gene>
    <name evidence="1" type="ORF">PGLA2088_LOCUS38089</name>
</gene>
<sequence>MASSMGSTALGNSSVRAGPDSLASILWVVFKEFSDGDNGVPVSNFLHLLSHWHLMSWEFDHKRAVQVFVEAAGGIEEFLDQKTFRNALQALSVAIFGAQYGLKGNDGTLSPEGHRRTSRVVGDANSLMIAGRNSAMQDLGRVLSLGSESSFSLKSAPEATLRLYDFEVISAAYQYDDALRGLYSLYAVEAATTTEPTALNARSAYRLFRACRLVPECVVAGELHDVAAAFRSSYTSEQKYFQEERMLSRGE</sequence>
<dbReference type="AlphaFoldDB" id="A0A813L1S5"/>
<reference evidence="1" key="1">
    <citation type="submission" date="2021-02" db="EMBL/GenBank/DDBJ databases">
        <authorList>
            <person name="Dougan E. K."/>
            <person name="Rhodes N."/>
            <person name="Thang M."/>
            <person name="Chan C."/>
        </authorList>
    </citation>
    <scope>NUCLEOTIDE SEQUENCE</scope>
</reference>
<evidence type="ECO:0000313" key="1">
    <source>
        <dbReference type="EMBL" id="CAE8714598.1"/>
    </source>
</evidence>
<feature type="non-terminal residue" evidence="1">
    <location>
        <position position="251"/>
    </location>
</feature>
<proteinExistence type="predicted"/>
<organism evidence="1 2">
    <name type="scientific">Polarella glacialis</name>
    <name type="common">Dinoflagellate</name>
    <dbReference type="NCBI Taxonomy" id="89957"/>
    <lineage>
        <taxon>Eukaryota</taxon>
        <taxon>Sar</taxon>
        <taxon>Alveolata</taxon>
        <taxon>Dinophyceae</taxon>
        <taxon>Suessiales</taxon>
        <taxon>Suessiaceae</taxon>
        <taxon>Polarella</taxon>
    </lineage>
</organism>